<dbReference type="AlphaFoldDB" id="A0A0E9XTU3"/>
<name>A0A0E9XTU3_ANGAN</name>
<evidence type="ECO:0000256" key="1">
    <source>
        <dbReference type="SAM" id="Phobius"/>
    </source>
</evidence>
<reference evidence="2" key="1">
    <citation type="submission" date="2014-11" db="EMBL/GenBank/DDBJ databases">
        <authorList>
            <person name="Amaro Gonzalez C."/>
        </authorList>
    </citation>
    <scope>NUCLEOTIDE SEQUENCE</scope>
</reference>
<keyword evidence="1" id="KW-0472">Membrane</keyword>
<proteinExistence type="predicted"/>
<reference evidence="2" key="2">
    <citation type="journal article" date="2015" name="Fish Shellfish Immunol.">
        <title>Early steps in the European eel (Anguilla anguilla)-Vibrio vulnificus interaction in the gills: Role of the RtxA13 toxin.</title>
        <authorList>
            <person name="Callol A."/>
            <person name="Pajuelo D."/>
            <person name="Ebbesson L."/>
            <person name="Teles M."/>
            <person name="MacKenzie S."/>
            <person name="Amaro C."/>
        </authorList>
    </citation>
    <scope>NUCLEOTIDE SEQUENCE</scope>
</reference>
<protein>
    <submittedName>
        <fullName evidence="2">Uncharacterized protein</fullName>
    </submittedName>
</protein>
<dbReference type="EMBL" id="GBXM01002761">
    <property type="protein sequence ID" value="JAI05817.1"/>
    <property type="molecule type" value="Transcribed_RNA"/>
</dbReference>
<accession>A0A0E9XTU3</accession>
<feature type="transmembrane region" description="Helical" evidence="1">
    <location>
        <begin position="45"/>
        <end position="64"/>
    </location>
</feature>
<organism evidence="2">
    <name type="scientific">Anguilla anguilla</name>
    <name type="common">European freshwater eel</name>
    <name type="synonym">Muraena anguilla</name>
    <dbReference type="NCBI Taxonomy" id="7936"/>
    <lineage>
        <taxon>Eukaryota</taxon>
        <taxon>Metazoa</taxon>
        <taxon>Chordata</taxon>
        <taxon>Craniata</taxon>
        <taxon>Vertebrata</taxon>
        <taxon>Euteleostomi</taxon>
        <taxon>Actinopterygii</taxon>
        <taxon>Neopterygii</taxon>
        <taxon>Teleostei</taxon>
        <taxon>Anguilliformes</taxon>
        <taxon>Anguillidae</taxon>
        <taxon>Anguilla</taxon>
    </lineage>
</organism>
<sequence>MDGLCLDSVTLDSALSSVASACPRTSVDLICTDCRQRTMEPFMQICHFISALLSFFFLLNVGNFHK</sequence>
<keyword evidence="1" id="KW-1133">Transmembrane helix</keyword>
<evidence type="ECO:0000313" key="2">
    <source>
        <dbReference type="EMBL" id="JAI05817.1"/>
    </source>
</evidence>
<keyword evidence="1" id="KW-0812">Transmembrane</keyword>